<name>A0A0D2NKB4_HYPSF</name>
<keyword evidence="2" id="KW-1185">Reference proteome</keyword>
<evidence type="ECO:0000313" key="2">
    <source>
        <dbReference type="Proteomes" id="UP000054270"/>
    </source>
</evidence>
<sequence length="118" mass="13319">MWLPGGVEDYPQSAFVMRGCTDEWDDCECATFLDMEIANAYVALSSLGSVVDCKQGDMRVPRASLLDFLLDKMLQEIQSFRLSECSTRLSGYLSSLEHCMGIEIILYQIISLRSTYIL</sequence>
<protein>
    <submittedName>
        <fullName evidence="1">Uncharacterized protein</fullName>
    </submittedName>
</protein>
<dbReference type="AlphaFoldDB" id="A0A0D2NKB4"/>
<gene>
    <name evidence="1" type="ORF">HYPSUDRAFT_1046480</name>
</gene>
<reference evidence="2" key="1">
    <citation type="submission" date="2014-04" db="EMBL/GenBank/DDBJ databases">
        <title>Evolutionary Origins and Diversification of the Mycorrhizal Mutualists.</title>
        <authorList>
            <consortium name="DOE Joint Genome Institute"/>
            <consortium name="Mycorrhizal Genomics Consortium"/>
            <person name="Kohler A."/>
            <person name="Kuo A."/>
            <person name="Nagy L.G."/>
            <person name="Floudas D."/>
            <person name="Copeland A."/>
            <person name="Barry K.W."/>
            <person name="Cichocki N."/>
            <person name="Veneault-Fourrey C."/>
            <person name="LaButti K."/>
            <person name="Lindquist E.A."/>
            <person name="Lipzen A."/>
            <person name="Lundell T."/>
            <person name="Morin E."/>
            <person name="Murat C."/>
            <person name="Riley R."/>
            <person name="Ohm R."/>
            <person name="Sun H."/>
            <person name="Tunlid A."/>
            <person name="Henrissat B."/>
            <person name="Grigoriev I.V."/>
            <person name="Hibbett D.S."/>
            <person name="Martin F."/>
        </authorList>
    </citation>
    <scope>NUCLEOTIDE SEQUENCE [LARGE SCALE GENOMIC DNA]</scope>
    <source>
        <strain evidence="2">FD-334 SS-4</strain>
    </source>
</reference>
<organism evidence="1 2">
    <name type="scientific">Hypholoma sublateritium (strain FD-334 SS-4)</name>
    <dbReference type="NCBI Taxonomy" id="945553"/>
    <lineage>
        <taxon>Eukaryota</taxon>
        <taxon>Fungi</taxon>
        <taxon>Dikarya</taxon>
        <taxon>Basidiomycota</taxon>
        <taxon>Agaricomycotina</taxon>
        <taxon>Agaricomycetes</taxon>
        <taxon>Agaricomycetidae</taxon>
        <taxon>Agaricales</taxon>
        <taxon>Agaricineae</taxon>
        <taxon>Strophariaceae</taxon>
        <taxon>Hypholoma</taxon>
    </lineage>
</organism>
<dbReference type="EMBL" id="KN817611">
    <property type="protein sequence ID" value="KJA17031.1"/>
    <property type="molecule type" value="Genomic_DNA"/>
</dbReference>
<proteinExistence type="predicted"/>
<dbReference type="Proteomes" id="UP000054270">
    <property type="component" value="Unassembled WGS sequence"/>
</dbReference>
<accession>A0A0D2NKB4</accession>
<evidence type="ECO:0000313" key="1">
    <source>
        <dbReference type="EMBL" id="KJA17031.1"/>
    </source>
</evidence>